<dbReference type="OrthoDB" id="3788449at2759"/>
<dbReference type="AlphaFoldDB" id="A0A3M7MIF1"/>
<organism evidence="1 2">
    <name type="scientific">Pyrenophora seminiperda CCB06</name>
    <dbReference type="NCBI Taxonomy" id="1302712"/>
    <lineage>
        <taxon>Eukaryota</taxon>
        <taxon>Fungi</taxon>
        <taxon>Dikarya</taxon>
        <taxon>Ascomycota</taxon>
        <taxon>Pezizomycotina</taxon>
        <taxon>Dothideomycetes</taxon>
        <taxon>Pleosporomycetidae</taxon>
        <taxon>Pleosporales</taxon>
        <taxon>Pleosporineae</taxon>
        <taxon>Pleosporaceae</taxon>
        <taxon>Pyrenophora</taxon>
    </lineage>
</organism>
<proteinExistence type="predicted"/>
<keyword evidence="2" id="KW-1185">Reference proteome</keyword>
<evidence type="ECO:0000313" key="2">
    <source>
        <dbReference type="Proteomes" id="UP000265663"/>
    </source>
</evidence>
<sequence>MANGDPAPDLTEAVITLQTTIQKFMGDARQGKLDLVAKENQPIHEGETVNILRLTPADEETVAQLRSLDEQLKILERQLRSRGGWHPPTRSMKIPSTEVLDMSDLSQAVALLRNLIYSTDPAQHTTPQRSLSAYSWVWDPVWHEFYTYITSQRMYIYLSRWRLNEARNVWEHVSVAGNNILPNVAAEMFGAWEDWTWDPVLGWYLDSKEEGTDEKIQVFASPWQVQEDGEWVYVGMLGQVIQ</sequence>
<accession>A0A3M7MIF1</accession>
<dbReference type="Proteomes" id="UP000265663">
    <property type="component" value="Unassembled WGS sequence"/>
</dbReference>
<reference evidence="1 2" key="1">
    <citation type="journal article" date="2014" name="PLoS ONE">
        <title>De novo Genome Assembly of the Fungal Plant Pathogen Pyrenophora semeniperda.</title>
        <authorList>
            <person name="Soliai M.M."/>
            <person name="Meyer S.E."/>
            <person name="Udall J.A."/>
            <person name="Elzinga D.E."/>
            <person name="Hermansen R.A."/>
            <person name="Bodily P.M."/>
            <person name="Hart A.A."/>
            <person name="Coleman C.E."/>
        </authorList>
    </citation>
    <scope>NUCLEOTIDE SEQUENCE [LARGE SCALE GENOMIC DNA]</scope>
    <source>
        <strain evidence="1 2">CCB06</strain>
        <tissue evidence="1">Mycelium</tissue>
    </source>
</reference>
<evidence type="ECO:0000313" key="1">
    <source>
        <dbReference type="EMBL" id="RMZ74218.1"/>
    </source>
</evidence>
<name>A0A3M7MIF1_9PLEO</name>
<protein>
    <submittedName>
        <fullName evidence="1">Uncharacterized protein</fullName>
    </submittedName>
</protein>
<dbReference type="EMBL" id="KE747844">
    <property type="protein sequence ID" value="RMZ74218.1"/>
    <property type="molecule type" value="Genomic_DNA"/>
</dbReference>
<gene>
    <name evidence="1" type="ORF">GMOD_00003224</name>
</gene>